<evidence type="ECO:0008006" key="3">
    <source>
        <dbReference type="Google" id="ProtNLM"/>
    </source>
</evidence>
<evidence type="ECO:0000313" key="1">
    <source>
        <dbReference type="EMBL" id="NVD29173.1"/>
    </source>
</evidence>
<evidence type="ECO:0000313" key="2">
    <source>
        <dbReference type="Proteomes" id="UP000652427"/>
    </source>
</evidence>
<dbReference type="RefSeq" id="WP_176280630.1">
    <property type="nucleotide sequence ID" value="NZ_JABWMH010000005.1"/>
</dbReference>
<comment type="caution">
    <text evidence="1">The sequence shown here is derived from an EMBL/GenBank/DDBJ whole genome shotgun (WGS) entry which is preliminary data.</text>
</comment>
<gene>
    <name evidence="1" type="ORF">HUO14_14840</name>
</gene>
<dbReference type="EMBL" id="JABWMH010000005">
    <property type="protein sequence ID" value="NVD29173.1"/>
    <property type="molecule type" value="Genomic_DNA"/>
</dbReference>
<accession>A0ABX2N6H6</accession>
<sequence>MTDMADQQLDRFVRTVAHTRRQISRHFFDTLKLPAAPCLDILFALYASGDTPMDMDSLSEYISSSGSITVRYLNLMVGKGLVEVNDGSATITSDGNRELLNIMAQYREDFNQ</sequence>
<keyword evidence="2" id="KW-1185">Reference proteome</keyword>
<proteinExistence type="predicted"/>
<dbReference type="SUPFAM" id="SSF46785">
    <property type="entry name" value="Winged helix' DNA-binding domain"/>
    <property type="match status" value="1"/>
</dbReference>
<dbReference type="Proteomes" id="UP000652427">
    <property type="component" value="Unassembled WGS sequence"/>
</dbReference>
<dbReference type="InterPro" id="IPR036390">
    <property type="entry name" value="WH_DNA-bd_sf"/>
</dbReference>
<name>A0ABX2N6H6_9SPHN</name>
<protein>
    <recommendedName>
        <fullName evidence="3">MarR family transcriptional regulator</fullName>
    </recommendedName>
</protein>
<reference evidence="1 2" key="1">
    <citation type="submission" date="2020-06" db="EMBL/GenBank/DDBJ databases">
        <authorList>
            <person name="Kim S.-J."/>
            <person name="Park S.-J."/>
        </authorList>
    </citation>
    <scope>NUCLEOTIDE SEQUENCE [LARGE SCALE GENOMIC DNA]</scope>
    <source>
        <strain evidence="1 2">SW-151</strain>
    </source>
</reference>
<organism evidence="1 2">
    <name type="scientific">Parasphingorhabdus flavimaris</name>
    <dbReference type="NCBI Taxonomy" id="266812"/>
    <lineage>
        <taxon>Bacteria</taxon>
        <taxon>Pseudomonadati</taxon>
        <taxon>Pseudomonadota</taxon>
        <taxon>Alphaproteobacteria</taxon>
        <taxon>Sphingomonadales</taxon>
        <taxon>Sphingomonadaceae</taxon>
        <taxon>Parasphingorhabdus</taxon>
    </lineage>
</organism>